<dbReference type="InterPro" id="IPR022789">
    <property type="entry name" value="ParD"/>
</dbReference>
<accession>A0A841K722</accession>
<gene>
    <name evidence="3" type="ORF">HNQ77_004360</name>
</gene>
<keyword evidence="2" id="KW-1277">Toxin-antitoxin system</keyword>
<dbReference type="Proteomes" id="UP000538666">
    <property type="component" value="Unassembled WGS sequence"/>
</dbReference>
<dbReference type="CDD" id="cd22231">
    <property type="entry name" value="RHH_NikR_HicB-like"/>
    <property type="match status" value="1"/>
</dbReference>
<comment type="caution">
    <text evidence="3">The sequence shown here is derived from an EMBL/GenBank/DDBJ whole genome shotgun (WGS) entry which is preliminary data.</text>
</comment>
<dbReference type="RefSeq" id="WP_197081826.1">
    <property type="nucleotide sequence ID" value="NZ_JACHEK010000009.1"/>
</dbReference>
<keyword evidence="4" id="KW-1185">Reference proteome</keyword>
<dbReference type="PANTHER" id="PTHR36582">
    <property type="entry name" value="ANTITOXIN PARD"/>
    <property type="match status" value="1"/>
</dbReference>
<reference evidence="3 4" key="1">
    <citation type="submission" date="2020-08" db="EMBL/GenBank/DDBJ databases">
        <title>Genomic Encyclopedia of Type Strains, Phase IV (KMG-IV): sequencing the most valuable type-strain genomes for metagenomic binning, comparative biology and taxonomic classification.</title>
        <authorList>
            <person name="Goeker M."/>
        </authorList>
    </citation>
    <scope>NUCLEOTIDE SEQUENCE [LARGE SCALE GENOMIC DNA]</scope>
    <source>
        <strain evidence="3 4">DSM 103733</strain>
    </source>
</reference>
<dbReference type="GO" id="GO:0006355">
    <property type="term" value="P:regulation of DNA-templated transcription"/>
    <property type="evidence" value="ECO:0007669"/>
    <property type="project" value="InterPro"/>
</dbReference>
<evidence type="ECO:0000256" key="1">
    <source>
        <dbReference type="ARBA" id="ARBA00008580"/>
    </source>
</evidence>
<evidence type="ECO:0000256" key="2">
    <source>
        <dbReference type="ARBA" id="ARBA00022649"/>
    </source>
</evidence>
<evidence type="ECO:0000313" key="3">
    <source>
        <dbReference type="EMBL" id="MBB6146388.1"/>
    </source>
</evidence>
<protein>
    <submittedName>
        <fullName evidence="3">Antitoxin ParD1/3/4</fullName>
    </submittedName>
</protein>
<dbReference type="PANTHER" id="PTHR36582:SF2">
    <property type="entry name" value="ANTITOXIN PARD"/>
    <property type="match status" value="1"/>
</dbReference>
<dbReference type="AlphaFoldDB" id="A0A841K722"/>
<dbReference type="EMBL" id="JACHEK010000009">
    <property type="protein sequence ID" value="MBB6146388.1"/>
    <property type="molecule type" value="Genomic_DNA"/>
</dbReference>
<dbReference type="NCBIfam" id="TIGR02606">
    <property type="entry name" value="antidote_CC2985"/>
    <property type="match status" value="1"/>
</dbReference>
<dbReference type="InterPro" id="IPR038296">
    <property type="entry name" value="ParD_sf"/>
</dbReference>
<dbReference type="Pfam" id="PF03693">
    <property type="entry name" value="ParD_antitoxin"/>
    <property type="match status" value="1"/>
</dbReference>
<dbReference type="InterPro" id="IPR010985">
    <property type="entry name" value="Ribbon_hlx_hlx"/>
</dbReference>
<comment type="similarity">
    <text evidence="1">Belongs to the ParD antitoxin family.</text>
</comment>
<sequence length="81" mass="9406">MNISLPDVLKNFVEEQVSSGKYSSASEYVRELVRAEQKNHEREKIELKLLEGLHSGEPVELNPDMWDGLRRRLRTRAKKAV</sequence>
<dbReference type="SUPFAM" id="SSF47598">
    <property type="entry name" value="Ribbon-helix-helix"/>
    <property type="match status" value="1"/>
</dbReference>
<evidence type="ECO:0000313" key="4">
    <source>
        <dbReference type="Proteomes" id="UP000538666"/>
    </source>
</evidence>
<proteinExistence type="inferred from homology"/>
<dbReference type="Gene3D" id="6.10.10.120">
    <property type="entry name" value="Antitoxin ParD1-like"/>
    <property type="match status" value="1"/>
</dbReference>
<organism evidence="3 4">
    <name type="scientific">Silvibacterium bohemicum</name>
    <dbReference type="NCBI Taxonomy" id="1577686"/>
    <lineage>
        <taxon>Bacteria</taxon>
        <taxon>Pseudomonadati</taxon>
        <taxon>Acidobacteriota</taxon>
        <taxon>Terriglobia</taxon>
        <taxon>Terriglobales</taxon>
        <taxon>Acidobacteriaceae</taxon>
        <taxon>Silvibacterium</taxon>
    </lineage>
</organism>
<name>A0A841K722_9BACT</name>